<dbReference type="Gene3D" id="3.40.50.2300">
    <property type="match status" value="2"/>
</dbReference>
<dbReference type="SUPFAM" id="SSF53822">
    <property type="entry name" value="Periplasmic binding protein-like I"/>
    <property type="match status" value="1"/>
</dbReference>
<dbReference type="InterPro" id="IPR028081">
    <property type="entry name" value="Leu-bd"/>
</dbReference>
<keyword evidence="4" id="KW-0029">Amino-acid transport</keyword>
<reference evidence="6" key="1">
    <citation type="submission" date="2020-07" db="EMBL/GenBank/DDBJ databases">
        <title>Huge and variable diversity of episymbiotic CPR bacteria and DPANN archaea in groundwater ecosystems.</title>
        <authorList>
            <person name="He C.Y."/>
            <person name="Keren R."/>
            <person name="Whittaker M."/>
            <person name="Farag I.F."/>
            <person name="Doudna J."/>
            <person name="Cate J.H.D."/>
            <person name="Banfield J.F."/>
        </authorList>
    </citation>
    <scope>NUCLEOTIDE SEQUENCE</scope>
    <source>
        <strain evidence="6">NC_groundwater_1664_Pr3_B-0.1um_52_9</strain>
    </source>
</reference>
<dbReference type="AlphaFoldDB" id="A0A9D6V5P2"/>
<dbReference type="Proteomes" id="UP000807825">
    <property type="component" value="Unassembled WGS sequence"/>
</dbReference>
<gene>
    <name evidence="6" type="ORF">HY912_22825</name>
</gene>
<dbReference type="InterPro" id="IPR000709">
    <property type="entry name" value="Leu_Ile_Val-bd"/>
</dbReference>
<sequence>MKRAALLVVGALAISLICLGISMAADPIKVGVVLPLTGEQAKFGEIEKNSFLMCLEEINKAGGIKGRPIELLIEDDTGKPDVGRSAVEKLISQDKVVVLSGGYSSSVTYAMCAVAQQRKIPFLVTTGSADKITEQGWDYVFRLNPPVSEYPQALESFMKEVAKTQSVAILHENTLFGQSGSKEFAALCETAGVKVLMKEGYEAGAVDFKPLLVKVKAAKPDMVYMISYIMDAALLMRQSKELEFNPKLFVGGGAGFTLPEFAKNAGDAADDVFSADLWSPKVPYPGAQEYFDNYGKKFGSPTEYHGAEAYASMQVLADVLKRAKDLTPAGVREAMLVTDMKTVFGPVKFIAYGKKKQQNQLPTYLVQWQKGTLETVWPKSVATKPYVYPILPWAEKKK</sequence>
<evidence type="ECO:0000256" key="2">
    <source>
        <dbReference type="ARBA" id="ARBA00022448"/>
    </source>
</evidence>
<evidence type="ECO:0000256" key="4">
    <source>
        <dbReference type="ARBA" id="ARBA00022970"/>
    </source>
</evidence>
<comment type="caution">
    <text evidence="6">The sequence shown here is derived from an EMBL/GenBank/DDBJ whole genome shotgun (WGS) entry which is preliminary data.</text>
</comment>
<evidence type="ECO:0000256" key="3">
    <source>
        <dbReference type="ARBA" id="ARBA00022729"/>
    </source>
</evidence>
<evidence type="ECO:0000313" key="7">
    <source>
        <dbReference type="Proteomes" id="UP000807825"/>
    </source>
</evidence>
<dbReference type="PRINTS" id="PR00337">
    <property type="entry name" value="LEUILEVALBP"/>
</dbReference>
<evidence type="ECO:0000256" key="1">
    <source>
        <dbReference type="ARBA" id="ARBA00010062"/>
    </source>
</evidence>
<keyword evidence="2" id="KW-0813">Transport</keyword>
<evidence type="ECO:0000259" key="5">
    <source>
        <dbReference type="Pfam" id="PF13458"/>
    </source>
</evidence>
<organism evidence="6 7">
    <name type="scientific">Desulfomonile tiedjei</name>
    <dbReference type="NCBI Taxonomy" id="2358"/>
    <lineage>
        <taxon>Bacteria</taxon>
        <taxon>Pseudomonadati</taxon>
        <taxon>Thermodesulfobacteriota</taxon>
        <taxon>Desulfomonilia</taxon>
        <taxon>Desulfomonilales</taxon>
        <taxon>Desulfomonilaceae</taxon>
        <taxon>Desulfomonile</taxon>
    </lineage>
</organism>
<comment type="similarity">
    <text evidence="1">Belongs to the leucine-binding protein family.</text>
</comment>
<protein>
    <submittedName>
        <fullName evidence="6">ABC transporter substrate-binding protein</fullName>
    </submittedName>
</protein>
<dbReference type="GO" id="GO:0006865">
    <property type="term" value="P:amino acid transport"/>
    <property type="evidence" value="ECO:0007669"/>
    <property type="project" value="UniProtKB-KW"/>
</dbReference>
<keyword evidence="3" id="KW-0732">Signal</keyword>
<dbReference type="CDD" id="cd19982">
    <property type="entry name" value="PBP1_ABC_ligand_binding-like"/>
    <property type="match status" value="1"/>
</dbReference>
<dbReference type="PANTHER" id="PTHR30483:SF37">
    <property type="entry name" value="ABC TRANSPORTER SUBSTRATE-BINDING PROTEIN"/>
    <property type="match status" value="1"/>
</dbReference>
<dbReference type="InterPro" id="IPR051010">
    <property type="entry name" value="BCAA_transport"/>
</dbReference>
<dbReference type="InterPro" id="IPR028082">
    <property type="entry name" value="Peripla_BP_I"/>
</dbReference>
<dbReference type="Pfam" id="PF13458">
    <property type="entry name" value="Peripla_BP_6"/>
    <property type="match status" value="1"/>
</dbReference>
<evidence type="ECO:0000313" key="6">
    <source>
        <dbReference type="EMBL" id="MBI5252338.1"/>
    </source>
</evidence>
<dbReference type="EMBL" id="JACRDE010000596">
    <property type="protein sequence ID" value="MBI5252338.1"/>
    <property type="molecule type" value="Genomic_DNA"/>
</dbReference>
<feature type="domain" description="Leucine-binding protein" evidence="5">
    <location>
        <begin position="27"/>
        <end position="371"/>
    </location>
</feature>
<name>A0A9D6V5P2_9BACT</name>
<accession>A0A9D6V5P2</accession>
<proteinExistence type="inferred from homology"/>
<dbReference type="PANTHER" id="PTHR30483">
    <property type="entry name" value="LEUCINE-SPECIFIC-BINDING PROTEIN"/>
    <property type="match status" value="1"/>
</dbReference>